<reference evidence="1 2" key="1">
    <citation type="submission" date="2016-04" db="EMBL/GenBank/DDBJ databases">
        <title>Complete Genome Sequence of Chryseobacterium sp. IHBB 10212.</title>
        <authorList>
            <person name="Pal M."/>
            <person name="Swarnkar M.K."/>
            <person name="Kaushal K."/>
            <person name="Chhibber S."/>
            <person name="Singh A.K."/>
            <person name="Gulati A."/>
        </authorList>
    </citation>
    <scope>NUCLEOTIDE SEQUENCE [LARGE SCALE GENOMIC DNA]</scope>
    <source>
        <strain evidence="1 2">IHBB 10212</strain>
    </source>
</reference>
<proteinExistence type="predicted"/>
<evidence type="ECO:0000313" key="1">
    <source>
        <dbReference type="EMBL" id="ANF52008.1"/>
    </source>
</evidence>
<protein>
    <submittedName>
        <fullName evidence="1">Uncharacterized protein</fullName>
    </submittedName>
</protein>
<accession>A0A172XYD7</accession>
<name>A0A172XYD7_9FLAO</name>
<dbReference type="Proteomes" id="UP000077824">
    <property type="component" value="Chromosome"/>
</dbReference>
<dbReference type="RefSeq" id="WP_066757004.1">
    <property type="nucleotide sequence ID" value="NZ_CP015199.1"/>
</dbReference>
<dbReference type="KEGG" id="chh:A0O34_16470"/>
<evidence type="ECO:0000313" key="2">
    <source>
        <dbReference type="Proteomes" id="UP000077824"/>
    </source>
</evidence>
<dbReference type="EMBL" id="CP015199">
    <property type="protein sequence ID" value="ANF52008.1"/>
    <property type="molecule type" value="Genomic_DNA"/>
</dbReference>
<organism evidence="1 2">
    <name type="scientific">Chryseobacterium glaciei</name>
    <dbReference type="NCBI Taxonomy" id="1685010"/>
    <lineage>
        <taxon>Bacteria</taxon>
        <taxon>Pseudomonadati</taxon>
        <taxon>Bacteroidota</taxon>
        <taxon>Flavobacteriia</taxon>
        <taxon>Flavobacteriales</taxon>
        <taxon>Weeksellaceae</taxon>
        <taxon>Chryseobacterium group</taxon>
        <taxon>Chryseobacterium</taxon>
    </lineage>
</organism>
<dbReference type="OrthoDB" id="798065at2"/>
<sequence>MIKKNEIARQKLFEGDEEKCLKEVFEIENQDIKLIDFYNNPLRDLKKEIDNESFDTIVKENEFTERKSFIEKYLSEEGLEIHYLKKNDAIYLFSYGEYQPGRYMLFLEGIWHYIV</sequence>
<gene>
    <name evidence="1" type="ORF">A0O34_16470</name>
</gene>
<keyword evidence="2" id="KW-1185">Reference proteome</keyword>
<dbReference type="AlphaFoldDB" id="A0A172XYD7"/>
<dbReference type="STRING" id="1685010.A0O34_16470"/>